<dbReference type="PANTHER" id="PTHR40469">
    <property type="entry name" value="SECRETED GLYCOSYL HYDROLASE"/>
    <property type="match status" value="1"/>
</dbReference>
<dbReference type="Proteomes" id="UP001302745">
    <property type="component" value="Unassembled WGS sequence"/>
</dbReference>
<dbReference type="Pfam" id="PF06283">
    <property type="entry name" value="ThuA"/>
    <property type="match status" value="1"/>
</dbReference>
<dbReference type="SUPFAM" id="SSF52317">
    <property type="entry name" value="Class I glutamine amidotransferase-like"/>
    <property type="match status" value="1"/>
</dbReference>
<dbReference type="EMBL" id="MU857152">
    <property type="protein sequence ID" value="KAK4149507.1"/>
    <property type="molecule type" value="Genomic_DNA"/>
</dbReference>
<name>A0AAN6VDL7_9PEZI</name>
<evidence type="ECO:0000313" key="2">
    <source>
        <dbReference type="EMBL" id="KAK4149507.1"/>
    </source>
</evidence>
<proteinExistence type="predicted"/>
<evidence type="ECO:0000313" key="3">
    <source>
        <dbReference type="Proteomes" id="UP001302745"/>
    </source>
</evidence>
<feature type="domain" description="ThuA-like" evidence="1">
    <location>
        <begin position="4"/>
        <end position="240"/>
    </location>
</feature>
<dbReference type="InterPro" id="IPR029010">
    <property type="entry name" value="ThuA-like"/>
</dbReference>
<reference evidence="2" key="2">
    <citation type="submission" date="2023-05" db="EMBL/GenBank/DDBJ databases">
        <authorList>
            <consortium name="Lawrence Berkeley National Laboratory"/>
            <person name="Steindorff A."/>
            <person name="Hensen N."/>
            <person name="Bonometti L."/>
            <person name="Westerberg I."/>
            <person name="Brannstrom I.O."/>
            <person name="Guillou S."/>
            <person name="Cros-Aarteil S."/>
            <person name="Calhoun S."/>
            <person name="Haridas S."/>
            <person name="Kuo A."/>
            <person name="Mondo S."/>
            <person name="Pangilinan J."/>
            <person name="Riley R."/>
            <person name="Labutti K."/>
            <person name="Andreopoulos B."/>
            <person name="Lipzen A."/>
            <person name="Chen C."/>
            <person name="Yanf M."/>
            <person name="Daum C."/>
            <person name="Ng V."/>
            <person name="Clum A."/>
            <person name="Ohm R."/>
            <person name="Martin F."/>
            <person name="Silar P."/>
            <person name="Natvig D."/>
            <person name="Lalanne C."/>
            <person name="Gautier V."/>
            <person name="Ament-Velasquez S.L."/>
            <person name="Kruys A."/>
            <person name="Hutchinson M.I."/>
            <person name="Powell A.J."/>
            <person name="Barry K."/>
            <person name="Miller A.N."/>
            <person name="Grigoriev I.V."/>
            <person name="Debuchy R."/>
            <person name="Gladieux P."/>
            <person name="Thoren M.H."/>
            <person name="Johannesson H."/>
        </authorList>
    </citation>
    <scope>NUCLEOTIDE SEQUENCE</scope>
    <source>
        <strain evidence="2">CBS 538.74</strain>
    </source>
</reference>
<dbReference type="InterPro" id="IPR029062">
    <property type="entry name" value="Class_I_gatase-like"/>
</dbReference>
<organism evidence="2 3">
    <name type="scientific">Chaetomidium leptoderma</name>
    <dbReference type="NCBI Taxonomy" id="669021"/>
    <lineage>
        <taxon>Eukaryota</taxon>
        <taxon>Fungi</taxon>
        <taxon>Dikarya</taxon>
        <taxon>Ascomycota</taxon>
        <taxon>Pezizomycotina</taxon>
        <taxon>Sordariomycetes</taxon>
        <taxon>Sordariomycetidae</taxon>
        <taxon>Sordariales</taxon>
        <taxon>Chaetomiaceae</taxon>
        <taxon>Chaetomidium</taxon>
    </lineage>
</organism>
<gene>
    <name evidence="2" type="ORF">C8A00DRAFT_18813</name>
</gene>
<dbReference type="Gene3D" id="3.40.50.880">
    <property type="match status" value="1"/>
</dbReference>
<dbReference type="AlphaFoldDB" id="A0AAN6VDL7"/>
<accession>A0AAN6VDL7</accession>
<reference evidence="2" key="1">
    <citation type="journal article" date="2023" name="Mol. Phylogenet. Evol.">
        <title>Genome-scale phylogeny and comparative genomics of the fungal order Sordariales.</title>
        <authorList>
            <person name="Hensen N."/>
            <person name="Bonometti L."/>
            <person name="Westerberg I."/>
            <person name="Brannstrom I.O."/>
            <person name="Guillou S."/>
            <person name="Cros-Aarteil S."/>
            <person name="Calhoun S."/>
            <person name="Haridas S."/>
            <person name="Kuo A."/>
            <person name="Mondo S."/>
            <person name="Pangilinan J."/>
            <person name="Riley R."/>
            <person name="LaButti K."/>
            <person name="Andreopoulos B."/>
            <person name="Lipzen A."/>
            <person name="Chen C."/>
            <person name="Yan M."/>
            <person name="Daum C."/>
            <person name="Ng V."/>
            <person name="Clum A."/>
            <person name="Steindorff A."/>
            <person name="Ohm R.A."/>
            <person name="Martin F."/>
            <person name="Silar P."/>
            <person name="Natvig D.O."/>
            <person name="Lalanne C."/>
            <person name="Gautier V."/>
            <person name="Ament-Velasquez S.L."/>
            <person name="Kruys A."/>
            <person name="Hutchinson M.I."/>
            <person name="Powell A.J."/>
            <person name="Barry K."/>
            <person name="Miller A.N."/>
            <person name="Grigoriev I.V."/>
            <person name="Debuchy R."/>
            <person name="Gladieux P."/>
            <person name="Hiltunen Thoren M."/>
            <person name="Johannesson H."/>
        </authorList>
    </citation>
    <scope>NUCLEOTIDE SEQUENCE</scope>
    <source>
        <strain evidence="2">CBS 538.74</strain>
    </source>
</reference>
<dbReference type="PANTHER" id="PTHR40469:SF2">
    <property type="entry name" value="GALACTOSE-BINDING DOMAIN-LIKE SUPERFAMILY PROTEIN"/>
    <property type="match status" value="1"/>
</dbReference>
<protein>
    <submittedName>
        <fullName evidence="2">ThuA-like domain-containing protein</fullName>
    </submittedName>
</protein>
<keyword evidence="3" id="KW-1185">Reference proteome</keyword>
<sequence length="244" mass="26999">MTFRTLIFSRTTAYRHDSIPAGIRALHRLASNSTSGLHPFTADESEDPSIFNPASLAKYRVIVLLQCSGEILDETQLDALKGFVRSGGGVVAVHCASFAMQSSEWYGRLIGGVFDNHPKPQPGRIRTLDPKHPIMTCQCSPGSGKDHAAEDLGEAQLERTWLDEWYNFKTHPRETSDGLNMLLAVDEKSYEGGVHGDDHPISWCQTFDGGRCFYTSLGHFDEAYEDDWFMGQLCGGILWAAGLV</sequence>
<evidence type="ECO:0000259" key="1">
    <source>
        <dbReference type="Pfam" id="PF06283"/>
    </source>
</evidence>
<comment type="caution">
    <text evidence="2">The sequence shown here is derived from an EMBL/GenBank/DDBJ whole genome shotgun (WGS) entry which is preliminary data.</text>
</comment>